<dbReference type="EMBL" id="CAJVQC010073156">
    <property type="protein sequence ID" value="CAG8812045.1"/>
    <property type="molecule type" value="Genomic_DNA"/>
</dbReference>
<protein>
    <submittedName>
        <fullName evidence="1">23749_t:CDS:1</fullName>
    </submittedName>
</protein>
<dbReference type="Proteomes" id="UP000789920">
    <property type="component" value="Unassembled WGS sequence"/>
</dbReference>
<reference evidence="1" key="1">
    <citation type="submission" date="2021-06" db="EMBL/GenBank/DDBJ databases">
        <authorList>
            <person name="Kallberg Y."/>
            <person name="Tangrot J."/>
            <person name="Rosling A."/>
        </authorList>
    </citation>
    <scope>NUCLEOTIDE SEQUENCE</scope>
    <source>
        <strain evidence="1">MA461A</strain>
    </source>
</reference>
<name>A0ACA9RVZ2_9GLOM</name>
<evidence type="ECO:0000313" key="2">
    <source>
        <dbReference type="Proteomes" id="UP000789920"/>
    </source>
</evidence>
<comment type="caution">
    <text evidence="1">The sequence shown here is derived from an EMBL/GenBank/DDBJ whole genome shotgun (WGS) entry which is preliminary data.</text>
</comment>
<feature type="non-terminal residue" evidence="1">
    <location>
        <position position="1"/>
    </location>
</feature>
<keyword evidence="2" id="KW-1185">Reference proteome</keyword>
<organism evidence="1 2">
    <name type="scientific">Racocetra persica</name>
    <dbReference type="NCBI Taxonomy" id="160502"/>
    <lineage>
        <taxon>Eukaryota</taxon>
        <taxon>Fungi</taxon>
        <taxon>Fungi incertae sedis</taxon>
        <taxon>Mucoromycota</taxon>
        <taxon>Glomeromycotina</taxon>
        <taxon>Glomeromycetes</taxon>
        <taxon>Diversisporales</taxon>
        <taxon>Gigasporaceae</taxon>
        <taxon>Racocetra</taxon>
    </lineage>
</organism>
<feature type="non-terminal residue" evidence="1">
    <location>
        <position position="61"/>
    </location>
</feature>
<sequence>NFIIIIYIIESNNSLPNSLNEDALVSSLETIISESFEDFSASESLTNEHDVCKNNVNILEK</sequence>
<evidence type="ECO:0000313" key="1">
    <source>
        <dbReference type="EMBL" id="CAG8812045.1"/>
    </source>
</evidence>
<proteinExistence type="predicted"/>
<accession>A0ACA9RVZ2</accession>
<gene>
    <name evidence="1" type="ORF">RPERSI_LOCUS23448</name>
</gene>